<comment type="caution">
    <text evidence="6">The sequence shown here is derived from an EMBL/GenBank/DDBJ whole genome shotgun (WGS) entry which is preliminary data.</text>
</comment>
<dbReference type="Pfam" id="PF13432">
    <property type="entry name" value="TPR_16"/>
    <property type="match status" value="1"/>
</dbReference>
<dbReference type="OrthoDB" id="182122at2"/>
<keyword evidence="4" id="KW-0175">Coiled coil</keyword>
<dbReference type="PANTHER" id="PTHR44858">
    <property type="entry name" value="TETRATRICOPEPTIDE REPEAT PROTEIN 6"/>
    <property type="match status" value="1"/>
</dbReference>
<evidence type="ECO:0000313" key="6">
    <source>
        <dbReference type="EMBL" id="VXD25572.1"/>
    </source>
</evidence>
<accession>A0A7Z9C1X0</accession>
<organism evidence="6 7">
    <name type="scientific">Planktothrix paucivesiculata PCC 9631</name>
    <dbReference type="NCBI Taxonomy" id="671071"/>
    <lineage>
        <taxon>Bacteria</taxon>
        <taxon>Bacillati</taxon>
        <taxon>Cyanobacteriota</taxon>
        <taxon>Cyanophyceae</taxon>
        <taxon>Oscillatoriophycideae</taxon>
        <taxon>Oscillatoriales</taxon>
        <taxon>Microcoleaceae</taxon>
        <taxon>Planktothrix</taxon>
    </lineage>
</organism>
<dbReference type="EMBL" id="CZCS02000241">
    <property type="protein sequence ID" value="VXD25572.1"/>
    <property type="molecule type" value="Genomic_DNA"/>
</dbReference>
<keyword evidence="7" id="KW-1185">Reference proteome</keyword>
<feature type="repeat" description="TPR" evidence="3">
    <location>
        <begin position="217"/>
        <end position="250"/>
    </location>
</feature>
<evidence type="ECO:0000313" key="7">
    <source>
        <dbReference type="Proteomes" id="UP000182190"/>
    </source>
</evidence>
<dbReference type="InterPro" id="IPR049625">
    <property type="entry name" value="Glyco_transf_61_cat"/>
</dbReference>
<keyword evidence="1" id="KW-0677">Repeat</keyword>
<dbReference type="Pfam" id="PF13181">
    <property type="entry name" value="TPR_8"/>
    <property type="match status" value="2"/>
</dbReference>
<dbReference type="PANTHER" id="PTHR44858:SF1">
    <property type="entry name" value="UDP-N-ACETYLGLUCOSAMINE--PEPTIDE N-ACETYLGLUCOSAMINYLTRANSFERASE SPINDLY-RELATED"/>
    <property type="match status" value="1"/>
</dbReference>
<evidence type="ECO:0000256" key="3">
    <source>
        <dbReference type="PROSITE-ProRule" id="PRU00339"/>
    </source>
</evidence>
<feature type="repeat" description="TPR" evidence="3">
    <location>
        <begin position="455"/>
        <end position="488"/>
    </location>
</feature>
<keyword evidence="2 3" id="KW-0802">TPR repeat</keyword>
<dbReference type="SMART" id="SM00028">
    <property type="entry name" value="TPR"/>
    <property type="match status" value="15"/>
</dbReference>
<dbReference type="AlphaFoldDB" id="A0A7Z9C1X0"/>
<dbReference type="InterPro" id="IPR019734">
    <property type="entry name" value="TPR_rpt"/>
</dbReference>
<evidence type="ECO:0000259" key="5">
    <source>
        <dbReference type="Pfam" id="PF04577"/>
    </source>
</evidence>
<feature type="repeat" description="TPR" evidence="3">
    <location>
        <begin position="421"/>
        <end position="454"/>
    </location>
</feature>
<sequence>MPLSDTPEKTVLDLHAEANHHIAQQQFDEAIAVCQQALKLQPRFLPTYSTLGLAKQLQGKLDEAKFWYTKALDFKPDWAEVHANLGAVYVQQQQWRDALQSYQTALHFKPNQAGIYHSLYTVLINLNQPEEATNAWYQALILEPQCVTPQEYIDFGKTLIEKGKLDQAIELYKKGVETYPSLPQSHYGLAEAFSRKQQWEDAIAAYNQAIILNPNSNLFYQGLADALVQQKNYEQAIANYQKAIELSPDFSWTYHQLGNALSEQERWEEATVAYYQGIALNSKFFGSYYKLGEIFSKTGKPAEAINWYRQALEINPDSFWLHFTLANALCETQEFEQALIEYYQAIEFEPNTDWLYPPLGKVLIAQQRWDQAIKVYCKAVELNCNNLWLLDQLAETLIEQQEIETAISVYQECLKTDPKADLLHYKLGNLYQSQSQWEEAIASYQTAININPKIAEYYAGLGEIWLKKQDLDQALSYLMQALQIKPDLISAYENIAEILQQQGHTEAAINCYNHKDLPLSLLEQYCFVNPEKLITSDFSSNVTYIPVYPGSEIALNPSKTVAQFHPGFIFSQADTRNGFVVKLDQGRVWGDSATSAVITAHNELLTDISTGCAELVLSSRKLPPIHHINGTVAFLSVRWGESFYHWMYDVLPGIHLLKKSGMDLEIIDYFVFNSCHLPYQKQTLEILGIPEHKIIQSVDKPYIQAKKLIVPAPNFFQNKTATPEWICNFLKQQFVPEAAKTITANRRIYISRENAVSRNVVNQDELMQSLESLNFETVVLESLTISEQAELMASASVVLAPHGAGLSNIVFCQPGTKIIELFAPTYVPPCYRIISNVCGLEHYYLIGELVADKTEENLTHLGLLDMRIDINNLLSLLELAEITAI</sequence>
<name>A0A7Z9C1X0_9CYAN</name>
<reference evidence="6" key="1">
    <citation type="submission" date="2019-10" db="EMBL/GenBank/DDBJ databases">
        <authorList>
            <consortium name="Genoscope - CEA"/>
            <person name="William W."/>
        </authorList>
    </citation>
    <scope>NUCLEOTIDE SEQUENCE [LARGE SCALE GENOMIC DNA]</scope>
    <source>
        <strain evidence="6">BBR_PRJEB10994</strain>
    </source>
</reference>
<feature type="repeat" description="TPR" evidence="3">
    <location>
        <begin position="79"/>
        <end position="112"/>
    </location>
</feature>
<evidence type="ECO:0000256" key="4">
    <source>
        <dbReference type="SAM" id="Coils"/>
    </source>
</evidence>
<dbReference type="RefSeq" id="WP_083622679.1">
    <property type="nucleotide sequence ID" value="NZ_LR735022.1"/>
</dbReference>
<dbReference type="InterPro" id="IPR050498">
    <property type="entry name" value="Ycf3"/>
</dbReference>
<feature type="coiled-coil region" evidence="4">
    <location>
        <begin position="189"/>
        <end position="243"/>
    </location>
</feature>
<dbReference type="Pfam" id="PF04577">
    <property type="entry name" value="Glyco_transf_61"/>
    <property type="match status" value="1"/>
</dbReference>
<dbReference type="Pfam" id="PF13414">
    <property type="entry name" value="TPR_11"/>
    <property type="match status" value="3"/>
</dbReference>
<dbReference type="PROSITE" id="PS50293">
    <property type="entry name" value="TPR_REGION"/>
    <property type="match status" value="5"/>
</dbReference>
<feature type="repeat" description="TPR" evidence="3">
    <location>
        <begin position="183"/>
        <end position="216"/>
    </location>
</feature>
<dbReference type="SUPFAM" id="SSF48452">
    <property type="entry name" value="TPR-like"/>
    <property type="match status" value="3"/>
</dbReference>
<proteinExistence type="predicted"/>
<dbReference type="InterPro" id="IPR011990">
    <property type="entry name" value="TPR-like_helical_dom_sf"/>
</dbReference>
<feature type="domain" description="Glycosyltransferase 61 catalytic" evidence="5">
    <location>
        <begin position="643"/>
        <end position="819"/>
    </location>
</feature>
<dbReference type="GO" id="GO:0016757">
    <property type="term" value="F:glycosyltransferase activity"/>
    <property type="evidence" value="ECO:0007669"/>
    <property type="project" value="InterPro"/>
</dbReference>
<feature type="repeat" description="TPR" evidence="3">
    <location>
        <begin position="353"/>
        <end position="386"/>
    </location>
</feature>
<feature type="repeat" description="TPR" evidence="3">
    <location>
        <begin position="319"/>
        <end position="352"/>
    </location>
</feature>
<evidence type="ECO:0000256" key="2">
    <source>
        <dbReference type="ARBA" id="ARBA00022803"/>
    </source>
</evidence>
<dbReference type="Gene3D" id="1.25.40.10">
    <property type="entry name" value="Tetratricopeptide repeat domain"/>
    <property type="match status" value="5"/>
</dbReference>
<dbReference type="PROSITE" id="PS50005">
    <property type="entry name" value="TPR"/>
    <property type="match status" value="10"/>
</dbReference>
<dbReference type="Proteomes" id="UP000182190">
    <property type="component" value="Unassembled WGS sequence"/>
</dbReference>
<evidence type="ECO:0000256" key="1">
    <source>
        <dbReference type="ARBA" id="ARBA00022737"/>
    </source>
</evidence>
<dbReference type="Pfam" id="PF00515">
    <property type="entry name" value="TPR_1"/>
    <property type="match status" value="1"/>
</dbReference>
<feature type="repeat" description="TPR" evidence="3">
    <location>
        <begin position="149"/>
        <end position="182"/>
    </location>
</feature>
<feature type="repeat" description="TPR" evidence="3">
    <location>
        <begin position="45"/>
        <end position="78"/>
    </location>
</feature>
<protein>
    <recommendedName>
        <fullName evidence="5">Glycosyltransferase 61 catalytic domain-containing protein</fullName>
    </recommendedName>
</protein>
<gene>
    <name evidence="6" type="ORF">PL9631_960001</name>
</gene>
<feature type="repeat" description="TPR" evidence="3">
    <location>
        <begin position="285"/>
        <end position="318"/>
    </location>
</feature>